<organism evidence="1 2">
    <name type="scientific">Paenibacillus ginsengarvi</name>
    <dbReference type="NCBI Taxonomy" id="400777"/>
    <lineage>
        <taxon>Bacteria</taxon>
        <taxon>Bacillati</taxon>
        <taxon>Bacillota</taxon>
        <taxon>Bacilli</taxon>
        <taxon>Bacillales</taxon>
        <taxon>Paenibacillaceae</taxon>
        <taxon>Paenibacillus</taxon>
    </lineage>
</organism>
<evidence type="ECO:0000313" key="1">
    <source>
        <dbReference type="EMBL" id="RKN60054.1"/>
    </source>
</evidence>
<proteinExistence type="predicted"/>
<protein>
    <submittedName>
        <fullName evidence="1">Uncharacterized protein</fullName>
    </submittedName>
</protein>
<name>A0A3B0AIL1_9BACL</name>
<dbReference type="AlphaFoldDB" id="A0A3B0AIL1"/>
<accession>A0A3B0AIL1</accession>
<sequence length="207" mass="24178">MGRVSAVIQDPYFQQPSWLSNIEYRETIYLSRFSTSEDAILFFTLVCGYNHVDVDREPAEVLNELITIDEVAISGGIAFEDKNSVILPGCCCGLEKWRDVLEAVICKKDVWLGHDPFPTLEYVNDLVRVWSDDYSGTMRKDLSEQELQKMFYIEYNRNDLINKLQAIETDLLDIYKHSLEKVLCMTDDNLNEMLFLKYCKWFNLKIN</sequence>
<comment type="caution">
    <text evidence="1">The sequence shown here is derived from an EMBL/GenBank/DDBJ whole genome shotgun (WGS) entry which is preliminary data.</text>
</comment>
<dbReference type="OrthoDB" id="581789at2"/>
<dbReference type="EMBL" id="RBAH01000060">
    <property type="protein sequence ID" value="RKN60054.1"/>
    <property type="molecule type" value="Genomic_DNA"/>
</dbReference>
<dbReference type="Proteomes" id="UP000282311">
    <property type="component" value="Unassembled WGS sequence"/>
</dbReference>
<dbReference type="RefSeq" id="WP_120752084.1">
    <property type="nucleotide sequence ID" value="NZ_RBAH01000060.1"/>
</dbReference>
<evidence type="ECO:0000313" key="2">
    <source>
        <dbReference type="Proteomes" id="UP000282311"/>
    </source>
</evidence>
<gene>
    <name evidence="1" type="ORF">D7M11_35970</name>
</gene>
<reference evidence="1 2" key="1">
    <citation type="journal article" date="2007" name="Int. J. Syst. Evol. Microbiol.">
        <title>Paenibacillus ginsengarvi sp. nov., isolated from soil from ginseng cultivation.</title>
        <authorList>
            <person name="Yoon M.H."/>
            <person name="Ten L.N."/>
            <person name="Im W.T."/>
        </authorList>
    </citation>
    <scope>NUCLEOTIDE SEQUENCE [LARGE SCALE GENOMIC DNA]</scope>
    <source>
        <strain evidence="1 2">KCTC 13059</strain>
    </source>
</reference>
<keyword evidence="2" id="KW-1185">Reference proteome</keyword>